<keyword evidence="1" id="KW-0238">DNA-binding</keyword>
<evidence type="ECO:0000313" key="1">
    <source>
        <dbReference type="EMBL" id="MBP1852148.1"/>
    </source>
</evidence>
<sequence>MKANRPEVLPLSLPPRGLAREQAAAYVGISTSLFDRLIREGTMPKPKRASGRTVWDRLSLDRAFVRLPGGDEPEEDDWLTEV</sequence>
<dbReference type="RefSeq" id="WP_209946994.1">
    <property type="nucleotide sequence ID" value="NZ_JAGGJU010000010.1"/>
</dbReference>
<proteinExistence type="predicted"/>
<evidence type="ECO:0000313" key="2">
    <source>
        <dbReference type="Proteomes" id="UP000759443"/>
    </source>
</evidence>
<comment type="caution">
    <text evidence="1">The sequence shown here is derived from an EMBL/GenBank/DDBJ whole genome shotgun (WGS) entry which is preliminary data.</text>
</comment>
<name>A0ABS4E2K2_9HYPH</name>
<organism evidence="1 2">
    <name type="scientific">Rhizobium halophytocola</name>
    <dbReference type="NCBI Taxonomy" id="735519"/>
    <lineage>
        <taxon>Bacteria</taxon>
        <taxon>Pseudomonadati</taxon>
        <taxon>Pseudomonadota</taxon>
        <taxon>Alphaproteobacteria</taxon>
        <taxon>Hyphomicrobiales</taxon>
        <taxon>Rhizobiaceae</taxon>
        <taxon>Rhizobium/Agrobacterium group</taxon>
        <taxon>Rhizobium</taxon>
    </lineage>
</organism>
<dbReference type="GO" id="GO:0003677">
    <property type="term" value="F:DNA binding"/>
    <property type="evidence" value="ECO:0007669"/>
    <property type="project" value="UniProtKB-KW"/>
</dbReference>
<accession>A0ABS4E2K2</accession>
<protein>
    <submittedName>
        <fullName evidence="1">DNA-binding transcriptional regulator AlpA</fullName>
    </submittedName>
</protein>
<keyword evidence="2" id="KW-1185">Reference proteome</keyword>
<reference evidence="1 2" key="1">
    <citation type="submission" date="2021-03" db="EMBL/GenBank/DDBJ databases">
        <title>Genomic Encyclopedia of Type Strains, Phase IV (KMG-IV): sequencing the most valuable type-strain genomes for metagenomic binning, comparative biology and taxonomic classification.</title>
        <authorList>
            <person name="Goeker M."/>
        </authorList>
    </citation>
    <scope>NUCLEOTIDE SEQUENCE [LARGE SCALE GENOMIC DNA]</scope>
    <source>
        <strain evidence="1 2">DSM 21600</strain>
    </source>
</reference>
<dbReference type="Proteomes" id="UP000759443">
    <property type="component" value="Unassembled WGS sequence"/>
</dbReference>
<dbReference type="EMBL" id="JAGGJU010000010">
    <property type="protein sequence ID" value="MBP1852148.1"/>
    <property type="molecule type" value="Genomic_DNA"/>
</dbReference>
<gene>
    <name evidence="1" type="ORF">J2Z17_003603</name>
</gene>